<dbReference type="InterPro" id="IPR006502">
    <property type="entry name" value="PDDEXK-like"/>
</dbReference>
<dbReference type="Pfam" id="PF04720">
    <property type="entry name" value="PDDEXK_6"/>
    <property type="match status" value="1"/>
</dbReference>
<evidence type="ECO:0000313" key="3">
    <source>
        <dbReference type="Proteomes" id="UP000032180"/>
    </source>
</evidence>
<name>A0A0D9VR79_9ORYZ</name>
<evidence type="ECO:0000256" key="1">
    <source>
        <dbReference type="SAM" id="MobiDB-lite"/>
    </source>
</evidence>
<sequence length="180" mass="19112">MTSLPLLLFSLSPELLPLPKSRTLLRTPALPPLFVGSPGRLGQIVTVVAEAVRQSLRKKGLHVPPWRKPEYMRAKWLSPQILRYCSGEEHKPPPTPVSLPSFSSELELLFDGSKTTPMNNAGAGAGEDVEAKKDHGGGFPVTMAPGGDGGGEQDEAAGAGAGGDGDRARRRALNRGEVTR</sequence>
<protein>
    <submittedName>
        <fullName evidence="2">Uncharacterized protein</fullName>
    </submittedName>
</protein>
<dbReference type="AlphaFoldDB" id="A0A0D9VR79"/>
<organism evidence="2 3">
    <name type="scientific">Leersia perrieri</name>
    <dbReference type="NCBI Taxonomy" id="77586"/>
    <lineage>
        <taxon>Eukaryota</taxon>
        <taxon>Viridiplantae</taxon>
        <taxon>Streptophyta</taxon>
        <taxon>Embryophyta</taxon>
        <taxon>Tracheophyta</taxon>
        <taxon>Spermatophyta</taxon>
        <taxon>Magnoliopsida</taxon>
        <taxon>Liliopsida</taxon>
        <taxon>Poales</taxon>
        <taxon>Poaceae</taxon>
        <taxon>BOP clade</taxon>
        <taxon>Oryzoideae</taxon>
        <taxon>Oryzeae</taxon>
        <taxon>Oryzinae</taxon>
        <taxon>Leersia</taxon>
    </lineage>
</organism>
<dbReference type="PANTHER" id="PTHR31579">
    <property type="entry name" value="OS03G0796600 PROTEIN"/>
    <property type="match status" value="1"/>
</dbReference>
<dbReference type="STRING" id="77586.A0A0D9VR79"/>
<proteinExistence type="predicted"/>
<dbReference type="PANTHER" id="PTHR31579:SF1">
    <property type="entry name" value="OS03G0796600 PROTEIN"/>
    <property type="match status" value="1"/>
</dbReference>
<reference evidence="2 3" key="1">
    <citation type="submission" date="2012-08" db="EMBL/GenBank/DDBJ databases">
        <title>Oryza genome evolution.</title>
        <authorList>
            <person name="Wing R.A."/>
        </authorList>
    </citation>
    <scope>NUCLEOTIDE SEQUENCE</scope>
</reference>
<accession>A0A0D9VR79</accession>
<reference evidence="2" key="3">
    <citation type="submission" date="2015-04" db="UniProtKB">
        <authorList>
            <consortium name="EnsemblPlants"/>
        </authorList>
    </citation>
    <scope>IDENTIFICATION</scope>
</reference>
<dbReference type="HOGENOM" id="CLU_1498409_0_0_1"/>
<feature type="region of interest" description="Disordered" evidence="1">
    <location>
        <begin position="113"/>
        <end position="180"/>
    </location>
</feature>
<keyword evidence="3" id="KW-1185">Reference proteome</keyword>
<evidence type="ECO:0000313" key="2">
    <source>
        <dbReference type="EnsemblPlants" id="LPERR03G07580.1"/>
    </source>
</evidence>
<dbReference type="Gramene" id="LPERR03G07580.1">
    <property type="protein sequence ID" value="LPERR03G07580.1"/>
    <property type="gene ID" value="LPERR03G07580"/>
</dbReference>
<dbReference type="Proteomes" id="UP000032180">
    <property type="component" value="Chromosome 3"/>
</dbReference>
<reference evidence="3" key="2">
    <citation type="submission" date="2013-12" db="EMBL/GenBank/DDBJ databases">
        <authorList>
            <person name="Yu Y."/>
            <person name="Lee S."/>
            <person name="de Baynast K."/>
            <person name="Wissotski M."/>
            <person name="Liu L."/>
            <person name="Talag J."/>
            <person name="Goicoechea J."/>
            <person name="Angelova A."/>
            <person name="Jetty R."/>
            <person name="Kudrna D."/>
            <person name="Golser W."/>
            <person name="Rivera L."/>
            <person name="Zhang J."/>
            <person name="Wing R."/>
        </authorList>
    </citation>
    <scope>NUCLEOTIDE SEQUENCE</scope>
</reference>
<dbReference type="EnsemblPlants" id="LPERR03G07580.1">
    <property type="protein sequence ID" value="LPERR03G07580.1"/>
    <property type="gene ID" value="LPERR03G07580"/>
</dbReference>